<accession>A0A2H3JL36</accession>
<name>A0A2H3JL36_WOLCO</name>
<dbReference type="STRING" id="742152.A0A2H3JL36"/>
<proteinExistence type="predicted"/>
<protein>
    <submittedName>
        <fullName evidence="1">Uncharacterized protein</fullName>
    </submittedName>
</protein>
<dbReference type="OrthoDB" id="2753006at2759"/>
<dbReference type="Gene3D" id="3.80.10.10">
    <property type="entry name" value="Ribonuclease Inhibitor"/>
    <property type="match status" value="1"/>
</dbReference>
<sequence length="518" mass="58767">MATVTRLPNELLIEIFMNVKLGRRGLQWVAEITHICRHWREVALCVPKLWTSFQGCRRGRAHRTALRLFLERSRHALVHIDTGDAVDDSIPTYVLSRMEHSRRIRSLFLDFLDPATVKRFTFPLENLETLQVRGCSQLRTDSESIAFSPVDNQFPRLRNLCLIDVAVPWYSSIFTNLVDIRLFDMRRRGYWTFRGFIDILDRCGTTMENLTMSMSAPALAPNLLFEDMPPPPRIVSLPRIQTLHIWDYSPYIKHLLGPLAIPSTAMIYITSIPRLSFVPLPRPSLPDHQHNIAILTEADTLSISIEDKTLRLAAGMTRSPHGGLLLDTKDTIEQGDILENPMHIVKLMPYFFGTSIRRLNLTGRMDWMPRIGWACTFSGLPSLWRLDVSSEWSLLPLLEALNARPACVCQTAVNLPHLKELRVKTATMNQTISTECFAALFSRAAAGFRLETLELKVFYRGVPGCRYLTDEVRAMFATFCVSKKVDIAEEAPDEDYATSLSVPEVPEPPEAYGAVGLA</sequence>
<evidence type="ECO:0000313" key="2">
    <source>
        <dbReference type="Proteomes" id="UP000218811"/>
    </source>
</evidence>
<keyword evidence="2" id="KW-1185">Reference proteome</keyword>
<dbReference type="SUPFAM" id="SSF52047">
    <property type="entry name" value="RNI-like"/>
    <property type="match status" value="1"/>
</dbReference>
<gene>
    <name evidence="1" type="ORF">WOLCODRAFT_152969</name>
</gene>
<dbReference type="OMA" id="AYPEHEC"/>
<dbReference type="EMBL" id="KB468135">
    <property type="protein sequence ID" value="PCH42912.1"/>
    <property type="molecule type" value="Genomic_DNA"/>
</dbReference>
<dbReference type="AlphaFoldDB" id="A0A2H3JL36"/>
<dbReference type="Gene3D" id="1.20.1280.50">
    <property type="match status" value="1"/>
</dbReference>
<dbReference type="PANTHER" id="PTHR38926:SF5">
    <property type="entry name" value="F-BOX AND LEUCINE-RICH REPEAT PROTEIN 6"/>
    <property type="match status" value="1"/>
</dbReference>
<dbReference type="PANTHER" id="PTHR38926">
    <property type="entry name" value="F-BOX DOMAIN CONTAINING PROTEIN, EXPRESSED"/>
    <property type="match status" value="1"/>
</dbReference>
<dbReference type="Proteomes" id="UP000218811">
    <property type="component" value="Unassembled WGS sequence"/>
</dbReference>
<reference evidence="1 2" key="1">
    <citation type="journal article" date="2012" name="Science">
        <title>The Paleozoic origin of enzymatic lignin decomposition reconstructed from 31 fungal genomes.</title>
        <authorList>
            <person name="Floudas D."/>
            <person name="Binder M."/>
            <person name="Riley R."/>
            <person name="Barry K."/>
            <person name="Blanchette R.A."/>
            <person name="Henrissat B."/>
            <person name="Martinez A.T."/>
            <person name="Otillar R."/>
            <person name="Spatafora J.W."/>
            <person name="Yadav J.S."/>
            <person name="Aerts A."/>
            <person name="Benoit I."/>
            <person name="Boyd A."/>
            <person name="Carlson A."/>
            <person name="Copeland A."/>
            <person name="Coutinho P.M."/>
            <person name="de Vries R.P."/>
            <person name="Ferreira P."/>
            <person name="Findley K."/>
            <person name="Foster B."/>
            <person name="Gaskell J."/>
            <person name="Glotzer D."/>
            <person name="Gorecki P."/>
            <person name="Heitman J."/>
            <person name="Hesse C."/>
            <person name="Hori C."/>
            <person name="Igarashi K."/>
            <person name="Jurgens J.A."/>
            <person name="Kallen N."/>
            <person name="Kersten P."/>
            <person name="Kohler A."/>
            <person name="Kuees U."/>
            <person name="Kumar T.K.A."/>
            <person name="Kuo A."/>
            <person name="LaButti K."/>
            <person name="Larrondo L.F."/>
            <person name="Lindquist E."/>
            <person name="Ling A."/>
            <person name="Lombard V."/>
            <person name="Lucas S."/>
            <person name="Lundell T."/>
            <person name="Martin R."/>
            <person name="McLaughlin D.J."/>
            <person name="Morgenstern I."/>
            <person name="Morin E."/>
            <person name="Murat C."/>
            <person name="Nagy L.G."/>
            <person name="Nolan M."/>
            <person name="Ohm R.A."/>
            <person name="Patyshakuliyeva A."/>
            <person name="Rokas A."/>
            <person name="Ruiz-Duenas F.J."/>
            <person name="Sabat G."/>
            <person name="Salamov A."/>
            <person name="Samejima M."/>
            <person name="Schmutz J."/>
            <person name="Slot J.C."/>
            <person name="St John F."/>
            <person name="Stenlid J."/>
            <person name="Sun H."/>
            <person name="Sun S."/>
            <person name="Syed K."/>
            <person name="Tsang A."/>
            <person name="Wiebenga A."/>
            <person name="Young D."/>
            <person name="Pisabarro A."/>
            <person name="Eastwood D.C."/>
            <person name="Martin F."/>
            <person name="Cullen D."/>
            <person name="Grigoriev I.V."/>
            <person name="Hibbett D.S."/>
        </authorList>
    </citation>
    <scope>NUCLEOTIDE SEQUENCE [LARGE SCALE GENOMIC DNA]</scope>
    <source>
        <strain evidence="1 2">MD-104</strain>
    </source>
</reference>
<organism evidence="1 2">
    <name type="scientific">Wolfiporia cocos (strain MD-104)</name>
    <name type="common">Brown rot fungus</name>
    <dbReference type="NCBI Taxonomy" id="742152"/>
    <lineage>
        <taxon>Eukaryota</taxon>
        <taxon>Fungi</taxon>
        <taxon>Dikarya</taxon>
        <taxon>Basidiomycota</taxon>
        <taxon>Agaricomycotina</taxon>
        <taxon>Agaricomycetes</taxon>
        <taxon>Polyporales</taxon>
        <taxon>Phaeolaceae</taxon>
        <taxon>Wolfiporia</taxon>
    </lineage>
</organism>
<dbReference type="InterPro" id="IPR032675">
    <property type="entry name" value="LRR_dom_sf"/>
</dbReference>
<evidence type="ECO:0000313" key="1">
    <source>
        <dbReference type="EMBL" id="PCH42912.1"/>
    </source>
</evidence>